<dbReference type="EMBL" id="JAVRBK010000001">
    <property type="protein sequence ID" value="KAK5649607.1"/>
    <property type="molecule type" value="Genomic_DNA"/>
</dbReference>
<dbReference type="Proteomes" id="UP001329430">
    <property type="component" value="Chromosome 1"/>
</dbReference>
<dbReference type="Pfam" id="PF00581">
    <property type="entry name" value="Rhodanese"/>
    <property type="match status" value="1"/>
</dbReference>
<dbReference type="SUPFAM" id="SSF52821">
    <property type="entry name" value="Rhodanese/Cell cycle control phosphatase"/>
    <property type="match status" value="1"/>
</dbReference>
<dbReference type="SMART" id="SM00450">
    <property type="entry name" value="RHOD"/>
    <property type="match status" value="1"/>
</dbReference>
<dbReference type="AlphaFoldDB" id="A0AAN7ZR38"/>
<evidence type="ECO:0000313" key="3">
    <source>
        <dbReference type="Proteomes" id="UP001329430"/>
    </source>
</evidence>
<organism evidence="2 3">
    <name type="scientific">Pyrocoelia pectoralis</name>
    <dbReference type="NCBI Taxonomy" id="417401"/>
    <lineage>
        <taxon>Eukaryota</taxon>
        <taxon>Metazoa</taxon>
        <taxon>Ecdysozoa</taxon>
        <taxon>Arthropoda</taxon>
        <taxon>Hexapoda</taxon>
        <taxon>Insecta</taxon>
        <taxon>Pterygota</taxon>
        <taxon>Neoptera</taxon>
        <taxon>Endopterygota</taxon>
        <taxon>Coleoptera</taxon>
        <taxon>Polyphaga</taxon>
        <taxon>Elateriformia</taxon>
        <taxon>Elateroidea</taxon>
        <taxon>Lampyridae</taxon>
        <taxon>Lampyrinae</taxon>
        <taxon>Pyrocoelia</taxon>
    </lineage>
</organism>
<evidence type="ECO:0000313" key="2">
    <source>
        <dbReference type="EMBL" id="KAK5649607.1"/>
    </source>
</evidence>
<dbReference type="PANTHER" id="PTHR44086">
    <property type="entry name" value="THIOSULFATE SULFURTRANSFERASE RDL2, MITOCHONDRIAL-RELATED"/>
    <property type="match status" value="1"/>
</dbReference>
<feature type="domain" description="Rhodanese" evidence="1">
    <location>
        <begin position="18"/>
        <end position="117"/>
    </location>
</feature>
<dbReference type="PANTHER" id="PTHR44086:SF10">
    <property type="entry name" value="THIOSULFATE SULFURTRANSFERASE_RHODANESE-LIKE DOMAIN-CONTAINING PROTEIN 3"/>
    <property type="match status" value="1"/>
</dbReference>
<dbReference type="PROSITE" id="PS50206">
    <property type="entry name" value="RHODANESE_3"/>
    <property type="match status" value="1"/>
</dbReference>
<dbReference type="InterPro" id="IPR001763">
    <property type="entry name" value="Rhodanese-like_dom"/>
</dbReference>
<dbReference type="Gene3D" id="3.40.250.10">
    <property type="entry name" value="Rhodanese-like domain"/>
    <property type="match status" value="1"/>
</dbReference>
<keyword evidence="3" id="KW-1185">Reference proteome</keyword>
<evidence type="ECO:0000259" key="1">
    <source>
        <dbReference type="PROSITE" id="PS50206"/>
    </source>
</evidence>
<gene>
    <name evidence="2" type="ORF">RI129_000636</name>
</gene>
<accession>A0AAN7ZR38</accession>
<name>A0AAN7ZR38_9COLE</name>
<proteinExistence type="predicted"/>
<protein>
    <recommendedName>
        <fullName evidence="1">Rhodanese domain-containing protein</fullName>
    </recommendedName>
</protein>
<dbReference type="InterPro" id="IPR036873">
    <property type="entry name" value="Rhodanese-like_dom_sf"/>
</dbReference>
<sequence>MSASWINAVDYATVRSVKGSGMLLIDVRAPAELNESGKLPESINIPLDELEAALNKMDNKDFCLNYGCEKPNFDVPLIFSCRSGNRSTHAANIAVNLGYKNVHNYVGGWLDWQRQAEK</sequence>
<comment type="caution">
    <text evidence="2">The sequence shown here is derived from an EMBL/GenBank/DDBJ whole genome shotgun (WGS) entry which is preliminary data.</text>
</comment>
<reference evidence="2 3" key="1">
    <citation type="journal article" date="2024" name="Insects">
        <title>An Improved Chromosome-Level Genome Assembly of the Firefly Pyrocoelia pectoralis.</title>
        <authorList>
            <person name="Fu X."/>
            <person name="Meyer-Rochow V.B."/>
            <person name="Ballantyne L."/>
            <person name="Zhu X."/>
        </authorList>
    </citation>
    <scope>NUCLEOTIDE SEQUENCE [LARGE SCALE GENOMIC DNA]</scope>
    <source>
        <strain evidence="2">XCY_ONT2</strain>
    </source>
</reference>